<proteinExistence type="predicted"/>
<evidence type="ECO:0000313" key="1">
    <source>
        <dbReference type="EMBL" id="JAD93116.1"/>
    </source>
</evidence>
<dbReference type="AlphaFoldDB" id="A0A0A9DZC7"/>
<sequence length="58" mass="6690">MIYLYTMCLVKERDSMKLNFTIARFPYGLLTWCCRGKNVSSSSLVGPWHQNGRCNPDS</sequence>
<accession>A0A0A9DZC7</accession>
<reference evidence="1" key="2">
    <citation type="journal article" date="2015" name="Data Brief">
        <title>Shoot transcriptome of the giant reed, Arundo donax.</title>
        <authorList>
            <person name="Barrero R.A."/>
            <person name="Guerrero F.D."/>
            <person name="Moolhuijzen P."/>
            <person name="Goolsby J.A."/>
            <person name="Tidwell J."/>
            <person name="Bellgard S.E."/>
            <person name="Bellgard M.I."/>
        </authorList>
    </citation>
    <scope>NUCLEOTIDE SEQUENCE</scope>
    <source>
        <tissue evidence="1">Shoot tissue taken approximately 20 cm above the soil surface</tissue>
    </source>
</reference>
<reference evidence="1" key="1">
    <citation type="submission" date="2014-09" db="EMBL/GenBank/DDBJ databases">
        <authorList>
            <person name="Magalhaes I.L.F."/>
            <person name="Oliveira U."/>
            <person name="Santos F.R."/>
            <person name="Vidigal T.H.D.A."/>
            <person name="Brescovit A.D."/>
            <person name="Santos A.J."/>
        </authorList>
    </citation>
    <scope>NUCLEOTIDE SEQUENCE</scope>
    <source>
        <tissue evidence="1">Shoot tissue taken approximately 20 cm above the soil surface</tissue>
    </source>
</reference>
<dbReference type="EMBL" id="GBRH01204779">
    <property type="protein sequence ID" value="JAD93116.1"/>
    <property type="molecule type" value="Transcribed_RNA"/>
</dbReference>
<organism evidence="1">
    <name type="scientific">Arundo donax</name>
    <name type="common">Giant reed</name>
    <name type="synonym">Donax arundinaceus</name>
    <dbReference type="NCBI Taxonomy" id="35708"/>
    <lineage>
        <taxon>Eukaryota</taxon>
        <taxon>Viridiplantae</taxon>
        <taxon>Streptophyta</taxon>
        <taxon>Embryophyta</taxon>
        <taxon>Tracheophyta</taxon>
        <taxon>Spermatophyta</taxon>
        <taxon>Magnoliopsida</taxon>
        <taxon>Liliopsida</taxon>
        <taxon>Poales</taxon>
        <taxon>Poaceae</taxon>
        <taxon>PACMAD clade</taxon>
        <taxon>Arundinoideae</taxon>
        <taxon>Arundineae</taxon>
        <taxon>Arundo</taxon>
    </lineage>
</organism>
<name>A0A0A9DZC7_ARUDO</name>
<protein>
    <submittedName>
        <fullName evidence="1">Uncharacterized protein</fullName>
    </submittedName>
</protein>